<keyword evidence="2" id="KW-0540">Nuclease</keyword>
<dbReference type="EMBL" id="JBBLXS010000031">
    <property type="protein sequence ID" value="MEK0184047.1"/>
    <property type="molecule type" value="Genomic_DNA"/>
</dbReference>
<keyword evidence="2" id="KW-0378">Hydrolase</keyword>
<dbReference type="InterPro" id="IPR012296">
    <property type="entry name" value="Nuclease_put_TT1808"/>
</dbReference>
<accession>A0ABU8YI48</accession>
<dbReference type="RefSeq" id="WP_340519920.1">
    <property type="nucleotide sequence ID" value="NZ_JBBLXS010000031.1"/>
</dbReference>
<sequence length="195" mass="22607">MIANQNQNYISPEEYLKLEELSPVKHEYIQGETYAMAGASDAHVTLSVNLVTLLRNHVRGSGCRVYMSDMKARIESRNIYYYPDVMVTCDERDKAFQSFKRHPCLIVEVLSKGTEGFDRGDKFADYQELETLQEYVLINQKRQRVECFRRNAEGLWVLHSYTQGSEIHLASVDFRASMDAIYEDVIFTNEDIVLN</sequence>
<dbReference type="GO" id="GO:0004519">
    <property type="term" value="F:endonuclease activity"/>
    <property type="evidence" value="ECO:0007669"/>
    <property type="project" value="UniProtKB-KW"/>
</dbReference>
<dbReference type="InterPro" id="IPR008538">
    <property type="entry name" value="Uma2"/>
</dbReference>
<dbReference type="Proteomes" id="UP001384579">
    <property type="component" value="Unassembled WGS sequence"/>
</dbReference>
<feature type="domain" description="Putative restriction endonuclease" evidence="1">
    <location>
        <begin position="12"/>
        <end position="169"/>
    </location>
</feature>
<dbReference type="SUPFAM" id="SSF52980">
    <property type="entry name" value="Restriction endonuclease-like"/>
    <property type="match status" value="1"/>
</dbReference>
<dbReference type="Pfam" id="PF05685">
    <property type="entry name" value="Uma2"/>
    <property type="match status" value="1"/>
</dbReference>
<dbReference type="InterPro" id="IPR011335">
    <property type="entry name" value="Restrct_endonuc-II-like"/>
</dbReference>
<evidence type="ECO:0000313" key="3">
    <source>
        <dbReference type="Proteomes" id="UP001384579"/>
    </source>
</evidence>
<gene>
    <name evidence="2" type="ORF">WMG39_04200</name>
</gene>
<dbReference type="PANTHER" id="PTHR36558">
    <property type="entry name" value="GLR1098 PROTEIN"/>
    <property type="match status" value="1"/>
</dbReference>
<keyword evidence="3" id="KW-1185">Reference proteome</keyword>
<dbReference type="PANTHER" id="PTHR36558:SF1">
    <property type="entry name" value="RESTRICTION ENDONUCLEASE DOMAIN-CONTAINING PROTEIN-RELATED"/>
    <property type="match status" value="1"/>
</dbReference>
<proteinExistence type="predicted"/>
<keyword evidence="2" id="KW-0255">Endonuclease</keyword>
<protein>
    <submittedName>
        <fullName evidence="2">Uma2 family endonuclease</fullName>
    </submittedName>
</protein>
<dbReference type="Gene3D" id="3.90.1570.10">
    <property type="entry name" value="tt1808, chain A"/>
    <property type="match status" value="1"/>
</dbReference>
<reference evidence="2 3" key="1">
    <citation type="journal article" date="2020" name="Harmful Algae">
        <title>Molecular and morphological characterization of a novel dihydroanatoxin-a producing Microcoleus species (cyanobacteria) from the Russian River, California, USA.</title>
        <authorList>
            <person name="Conklin K.Y."/>
            <person name="Stancheva R."/>
            <person name="Otten T.G."/>
            <person name="Fadness R."/>
            <person name="Boyer G.L."/>
            <person name="Read B."/>
            <person name="Zhang X."/>
            <person name="Sheath R.G."/>
        </authorList>
    </citation>
    <scope>NUCLEOTIDE SEQUENCE [LARGE SCALE GENOMIC DNA]</scope>
    <source>
        <strain evidence="2 3">PTRS2</strain>
    </source>
</reference>
<evidence type="ECO:0000259" key="1">
    <source>
        <dbReference type="Pfam" id="PF05685"/>
    </source>
</evidence>
<organism evidence="2 3">
    <name type="scientific">Microcoleus anatoxicus PTRS2</name>
    <dbReference type="NCBI Taxonomy" id="2705321"/>
    <lineage>
        <taxon>Bacteria</taxon>
        <taxon>Bacillati</taxon>
        <taxon>Cyanobacteriota</taxon>
        <taxon>Cyanophyceae</taxon>
        <taxon>Oscillatoriophycideae</taxon>
        <taxon>Oscillatoriales</taxon>
        <taxon>Microcoleaceae</taxon>
        <taxon>Microcoleus</taxon>
        <taxon>Microcoleus anatoxicus</taxon>
    </lineage>
</organism>
<dbReference type="CDD" id="cd06260">
    <property type="entry name" value="DUF820-like"/>
    <property type="match status" value="1"/>
</dbReference>
<name>A0ABU8YI48_9CYAN</name>
<evidence type="ECO:0000313" key="2">
    <source>
        <dbReference type="EMBL" id="MEK0184047.1"/>
    </source>
</evidence>
<comment type="caution">
    <text evidence="2">The sequence shown here is derived from an EMBL/GenBank/DDBJ whole genome shotgun (WGS) entry which is preliminary data.</text>
</comment>